<evidence type="ECO:0000256" key="4">
    <source>
        <dbReference type="ARBA" id="ARBA00022692"/>
    </source>
</evidence>
<dbReference type="Proteomes" id="UP001157137">
    <property type="component" value="Unassembled WGS sequence"/>
</dbReference>
<organism evidence="10 11">
    <name type="scientific">Alicyclobacillus hesperidum</name>
    <dbReference type="NCBI Taxonomy" id="89784"/>
    <lineage>
        <taxon>Bacteria</taxon>
        <taxon>Bacillati</taxon>
        <taxon>Bacillota</taxon>
        <taxon>Bacilli</taxon>
        <taxon>Bacillales</taxon>
        <taxon>Alicyclobacillaceae</taxon>
        <taxon>Alicyclobacillus</taxon>
    </lineage>
</organism>
<feature type="transmembrane region" description="Helical" evidence="7">
    <location>
        <begin position="54"/>
        <end position="77"/>
    </location>
</feature>
<evidence type="ECO:0000256" key="5">
    <source>
        <dbReference type="ARBA" id="ARBA00022989"/>
    </source>
</evidence>
<evidence type="ECO:0000256" key="7">
    <source>
        <dbReference type="SAM" id="Phobius"/>
    </source>
</evidence>
<dbReference type="EMBL" id="BSRA01000011">
    <property type="protein sequence ID" value="GLV14387.1"/>
    <property type="molecule type" value="Genomic_DNA"/>
</dbReference>
<feature type="transmembrane region" description="Helical" evidence="7">
    <location>
        <begin position="7"/>
        <end position="34"/>
    </location>
</feature>
<keyword evidence="5 7" id="KW-1133">Transmembrane helix</keyword>
<proteinExistence type="inferred from homology"/>
<name>A0A1H2UKK4_9BACL</name>
<protein>
    <submittedName>
        <fullName evidence="9">Alkaline phosphatase</fullName>
    </submittedName>
    <submittedName>
        <fullName evidence="10">Membrane protein DedA, SNARE-associated domain</fullName>
    </submittedName>
</protein>
<dbReference type="Proteomes" id="UP000182589">
    <property type="component" value="Unassembled WGS sequence"/>
</dbReference>
<feature type="transmembrane region" description="Helical" evidence="7">
    <location>
        <begin position="177"/>
        <end position="196"/>
    </location>
</feature>
<reference evidence="9" key="3">
    <citation type="submission" date="2023-02" db="EMBL/GenBank/DDBJ databases">
        <title>Proposal of a novel subspecies: Alicyclobacillus hesperidum subspecies aegle.</title>
        <authorList>
            <person name="Goto K."/>
            <person name="Fujii T."/>
            <person name="Yasui K."/>
            <person name="Mochida K."/>
            <person name="Kato-Tanaka Y."/>
            <person name="Morohoshi S."/>
            <person name="An S.Y."/>
            <person name="Kasai H."/>
            <person name="Yokota A."/>
        </authorList>
    </citation>
    <scope>NUCLEOTIDE SEQUENCE</scope>
    <source>
        <strain evidence="9">DSM 12766</strain>
    </source>
</reference>
<evidence type="ECO:0000256" key="3">
    <source>
        <dbReference type="ARBA" id="ARBA00022475"/>
    </source>
</evidence>
<feature type="domain" description="VTT" evidence="8">
    <location>
        <begin position="36"/>
        <end position="162"/>
    </location>
</feature>
<keyword evidence="3" id="KW-1003">Cell membrane</keyword>
<dbReference type="STRING" id="89784.SAMN04489725_10837"/>
<evidence type="ECO:0000313" key="10">
    <source>
        <dbReference type="EMBL" id="SDW56645.1"/>
    </source>
</evidence>
<dbReference type="InterPro" id="IPR032816">
    <property type="entry name" value="VTT_dom"/>
</dbReference>
<keyword evidence="4 7" id="KW-0812">Transmembrane</keyword>
<sequence>MEWIPQILQYVTAGLVYLGYPGVFVAMVMEGLGLPFPGDVFLAFYGYSVAEHSMHGITVFCFGTLGYFTGVSIVFLLTRRFEKVLLRPLYQMRLLNEARLQNTGGLMDRYAALVLIPGRFLPGIRSLSTYAAALSTMPYASFALYSIVGSIVWCGAWLGLGYWFGENVDAMMKHVQTTLMWVTIILVAGAIAYWLLRKWQAALDVRNKK</sequence>
<feature type="transmembrane region" description="Helical" evidence="7">
    <location>
        <begin position="142"/>
        <end position="165"/>
    </location>
</feature>
<comment type="similarity">
    <text evidence="2">Belongs to the DedA family.</text>
</comment>
<evidence type="ECO:0000313" key="11">
    <source>
        <dbReference type="Proteomes" id="UP000182589"/>
    </source>
</evidence>
<dbReference type="RefSeq" id="WP_006447848.1">
    <property type="nucleotide sequence ID" value="NZ_BSRA01000011.1"/>
</dbReference>
<comment type="subcellular location">
    <subcellularLocation>
        <location evidence="1">Cell membrane</location>
        <topology evidence="1">Multi-pass membrane protein</topology>
    </subcellularLocation>
</comment>
<evidence type="ECO:0000259" key="8">
    <source>
        <dbReference type="Pfam" id="PF09335"/>
    </source>
</evidence>
<dbReference type="AlphaFoldDB" id="A0A1H2UKK4"/>
<dbReference type="EMBL" id="FNOJ01000008">
    <property type="protein sequence ID" value="SDW56645.1"/>
    <property type="molecule type" value="Genomic_DNA"/>
</dbReference>
<reference evidence="11" key="1">
    <citation type="submission" date="2016-10" db="EMBL/GenBank/DDBJ databases">
        <authorList>
            <person name="Varghese N."/>
        </authorList>
    </citation>
    <scope>NUCLEOTIDE SEQUENCE [LARGE SCALE GENOMIC DNA]</scope>
    <source>
        <strain evidence="11">DSM 12489</strain>
    </source>
</reference>
<gene>
    <name evidence="9" type="ORF">Heshes_20710</name>
    <name evidence="10" type="ORF">SAMN04489725_10837</name>
</gene>
<evidence type="ECO:0000313" key="9">
    <source>
        <dbReference type="EMBL" id="GLV14387.1"/>
    </source>
</evidence>
<dbReference type="GO" id="GO:0005886">
    <property type="term" value="C:plasma membrane"/>
    <property type="evidence" value="ECO:0007669"/>
    <property type="project" value="UniProtKB-SubCell"/>
</dbReference>
<evidence type="ECO:0000256" key="2">
    <source>
        <dbReference type="ARBA" id="ARBA00010792"/>
    </source>
</evidence>
<accession>A0A1H2UKK4</accession>
<dbReference type="Pfam" id="PF09335">
    <property type="entry name" value="VTT_dom"/>
    <property type="match status" value="1"/>
</dbReference>
<dbReference type="PANTHER" id="PTHR42709:SF6">
    <property type="entry name" value="UNDECAPRENYL PHOSPHATE TRANSPORTER A"/>
    <property type="match status" value="1"/>
</dbReference>
<reference evidence="10" key="2">
    <citation type="submission" date="2016-10" db="EMBL/GenBank/DDBJ databases">
        <authorList>
            <person name="de Groot N.N."/>
        </authorList>
    </citation>
    <scope>NUCLEOTIDE SEQUENCE [LARGE SCALE GENOMIC DNA]</scope>
    <source>
        <strain evidence="10">DSM 12489</strain>
    </source>
</reference>
<dbReference type="InterPro" id="IPR051311">
    <property type="entry name" value="DedA_domain"/>
</dbReference>
<dbReference type="PANTHER" id="PTHR42709">
    <property type="entry name" value="ALKALINE PHOSPHATASE LIKE PROTEIN"/>
    <property type="match status" value="1"/>
</dbReference>
<evidence type="ECO:0000256" key="1">
    <source>
        <dbReference type="ARBA" id="ARBA00004651"/>
    </source>
</evidence>
<evidence type="ECO:0000256" key="6">
    <source>
        <dbReference type="ARBA" id="ARBA00023136"/>
    </source>
</evidence>
<keyword evidence="6 7" id="KW-0472">Membrane</keyword>
<keyword evidence="11" id="KW-1185">Reference proteome</keyword>